<evidence type="ECO:0000259" key="11">
    <source>
        <dbReference type="PROSITE" id="PS50862"/>
    </source>
</evidence>
<proteinExistence type="inferred from homology"/>
<dbReference type="SUPFAM" id="SSF52954">
    <property type="entry name" value="Class II aaRS ABD-related"/>
    <property type="match status" value="1"/>
</dbReference>
<sequence length="569" mass="64264">MKQSKLLIPTLKETPNDAEVLSHQLMLRAGYIRQVVAGSYAYLPLAYRVMQKIETIIRHEMEKINAVEMLVPAILPADLWKQSERYDTYGQTLYKLKDRHDRELILGPTHEETFTSFIRDSIKSYKKLPLILYQIQNKYRDEDRPRYGLLRGREFMMFDAYSFHAEDDTLDKVFTDMEKAYQNIFDQCGLDYREVLADSGNIGGKDSREFNAIASIGEDIIAYSDTSDYAANLEMATSLLQKSNDNEPLLEMVKKATPGAHSVDEAANSLQISVNKVVKSMLFIADDTPVLVLMRGNDEVNLVKLQNYLNVNNLSLATDEQIEQYLHGHAGSLGPVNVSDQIKIIADNQLNGLHNVAVGANDDGYHYINANVNRDFRVDSYSDLRTVQEGEPSPDGKGILKFSKGIEIGHIFKLGTRYSEKLNAQVLDQNGRQKNIIMGCYGIGISRLLSAIAEQHSDENGLIWPKKIAPFDVHLIVINSKNQEQIDIANDIESRLSNIGYQVLVDDRSERPGIKFADSDLIGIPLRIVIGKKITEGILEIKIRETGETIELNIDDLEMKIKDIYTSIK</sequence>
<dbReference type="PANTHER" id="PTHR42753:SF2">
    <property type="entry name" value="PROLINE--TRNA LIGASE"/>
    <property type="match status" value="1"/>
</dbReference>
<dbReference type="GO" id="GO:0006433">
    <property type="term" value="P:prolyl-tRNA aminoacylation"/>
    <property type="evidence" value="ECO:0007669"/>
    <property type="project" value="UniProtKB-UniRule"/>
</dbReference>
<dbReference type="CDD" id="cd00861">
    <property type="entry name" value="ProRS_anticodon_short"/>
    <property type="match status" value="1"/>
</dbReference>
<name>A0A9D9H5B9_9LACO</name>
<gene>
    <name evidence="10" type="primary">proS</name>
    <name evidence="12" type="ORF">IAA89_04275</name>
</gene>
<dbReference type="InterPro" id="IPR006195">
    <property type="entry name" value="aa-tRNA-synth_II"/>
</dbReference>
<evidence type="ECO:0000256" key="10">
    <source>
        <dbReference type="HAMAP-Rule" id="MF_01569"/>
    </source>
</evidence>
<accession>A0A9D9H5B9</accession>
<dbReference type="FunFam" id="3.40.50.800:FF:000011">
    <property type="entry name" value="Proline--tRNA ligase"/>
    <property type="match status" value="1"/>
</dbReference>
<keyword evidence="3 10" id="KW-0963">Cytoplasm</keyword>
<dbReference type="InterPro" id="IPR002314">
    <property type="entry name" value="aa-tRNA-synt_IIb"/>
</dbReference>
<dbReference type="SUPFAM" id="SSF55826">
    <property type="entry name" value="YbaK/ProRS associated domain"/>
    <property type="match status" value="1"/>
</dbReference>
<evidence type="ECO:0000256" key="6">
    <source>
        <dbReference type="ARBA" id="ARBA00022840"/>
    </source>
</evidence>
<dbReference type="InterPro" id="IPR023717">
    <property type="entry name" value="Pro-tRNA-Synthase_IIa_type1"/>
</dbReference>
<dbReference type="EMBL" id="JADIMP010000066">
    <property type="protein sequence ID" value="MBO8441630.1"/>
    <property type="molecule type" value="Genomic_DNA"/>
</dbReference>
<evidence type="ECO:0000256" key="9">
    <source>
        <dbReference type="ARBA" id="ARBA00047671"/>
    </source>
</evidence>
<comment type="domain">
    <text evidence="10">Consists of three domains: the N-terminal catalytic domain, the editing domain and the C-terminal anticodon-binding domain.</text>
</comment>
<evidence type="ECO:0000313" key="13">
    <source>
        <dbReference type="Proteomes" id="UP000823614"/>
    </source>
</evidence>
<evidence type="ECO:0000256" key="7">
    <source>
        <dbReference type="ARBA" id="ARBA00022917"/>
    </source>
</evidence>
<dbReference type="InterPro" id="IPR004500">
    <property type="entry name" value="Pro-tRNA-synth_IIa_bac-type"/>
</dbReference>
<dbReference type="PRINTS" id="PR01046">
    <property type="entry name" value="TRNASYNTHPRO"/>
</dbReference>
<dbReference type="GO" id="GO:0002161">
    <property type="term" value="F:aminoacyl-tRNA deacylase activity"/>
    <property type="evidence" value="ECO:0007669"/>
    <property type="project" value="InterPro"/>
</dbReference>
<dbReference type="InterPro" id="IPR036621">
    <property type="entry name" value="Anticodon-bd_dom_sf"/>
</dbReference>
<dbReference type="NCBIfam" id="TIGR00409">
    <property type="entry name" value="proS_fam_II"/>
    <property type="match status" value="1"/>
</dbReference>
<organism evidence="12 13">
    <name type="scientific">Candidatus Gallilactobacillus intestinavium</name>
    <dbReference type="NCBI Taxonomy" id="2840838"/>
    <lineage>
        <taxon>Bacteria</taxon>
        <taxon>Bacillati</taxon>
        <taxon>Bacillota</taxon>
        <taxon>Bacilli</taxon>
        <taxon>Lactobacillales</taxon>
        <taxon>Lactobacillaceae</taxon>
        <taxon>Lactobacillaceae incertae sedis</taxon>
        <taxon>Candidatus Gallilactobacillus</taxon>
    </lineage>
</organism>
<dbReference type="EC" id="6.1.1.15" evidence="10"/>
<dbReference type="Gene3D" id="3.30.930.10">
    <property type="entry name" value="Bira Bifunctional Protein, Domain 2"/>
    <property type="match status" value="2"/>
</dbReference>
<dbReference type="CDD" id="cd04334">
    <property type="entry name" value="ProRS-INS"/>
    <property type="match status" value="1"/>
</dbReference>
<comment type="subunit">
    <text evidence="2 10">Homodimer.</text>
</comment>
<dbReference type="GO" id="GO:0140096">
    <property type="term" value="F:catalytic activity, acting on a protein"/>
    <property type="evidence" value="ECO:0007669"/>
    <property type="project" value="UniProtKB-ARBA"/>
</dbReference>
<dbReference type="Pfam" id="PF03129">
    <property type="entry name" value="HGTP_anticodon"/>
    <property type="match status" value="1"/>
</dbReference>
<evidence type="ECO:0000256" key="5">
    <source>
        <dbReference type="ARBA" id="ARBA00022741"/>
    </source>
</evidence>
<dbReference type="InterPro" id="IPR004154">
    <property type="entry name" value="Anticodon-bd"/>
</dbReference>
<dbReference type="GO" id="GO:0005829">
    <property type="term" value="C:cytosol"/>
    <property type="evidence" value="ECO:0007669"/>
    <property type="project" value="TreeGrafter"/>
</dbReference>
<comment type="function">
    <text evidence="10">Catalyzes the attachment of proline to tRNA(Pro) in a two-step reaction: proline is first activated by ATP to form Pro-AMP and then transferred to the acceptor end of tRNA(Pro). As ProRS can inadvertently accommodate and process non-cognate amino acids such as alanine and cysteine, to avoid such errors it has two additional distinct editing activities against alanine. One activity is designated as 'pretransfer' editing and involves the tRNA(Pro)-independent hydrolysis of activated Ala-AMP. The other activity is designated 'posttransfer' editing and involves deacylation of mischarged Ala-tRNA(Pro). The misacylated Cys-tRNA(Pro) is not edited by ProRS.</text>
</comment>
<evidence type="ECO:0000256" key="2">
    <source>
        <dbReference type="ARBA" id="ARBA00011738"/>
    </source>
</evidence>
<dbReference type="GO" id="GO:0016740">
    <property type="term" value="F:transferase activity"/>
    <property type="evidence" value="ECO:0007669"/>
    <property type="project" value="UniProtKB-ARBA"/>
</dbReference>
<dbReference type="InterPro" id="IPR036754">
    <property type="entry name" value="YbaK/aa-tRNA-synt-asso_dom_sf"/>
</dbReference>
<protein>
    <recommendedName>
        <fullName evidence="10">Proline--tRNA ligase</fullName>
        <ecNumber evidence="10">6.1.1.15</ecNumber>
    </recommendedName>
    <alternativeName>
        <fullName evidence="10">Prolyl-tRNA synthetase</fullName>
        <shortName evidence="10">ProRS</shortName>
    </alternativeName>
</protein>
<evidence type="ECO:0000256" key="8">
    <source>
        <dbReference type="ARBA" id="ARBA00023146"/>
    </source>
</evidence>
<evidence type="ECO:0000256" key="3">
    <source>
        <dbReference type="ARBA" id="ARBA00022490"/>
    </source>
</evidence>
<dbReference type="SUPFAM" id="SSF55681">
    <property type="entry name" value="Class II aaRS and biotin synthetases"/>
    <property type="match status" value="1"/>
</dbReference>
<dbReference type="InterPro" id="IPR045864">
    <property type="entry name" value="aa-tRNA-synth_II/BPL/LPL"/>
</dbReference>
<dbReference type="GO" id="GO:0005524">
    <property type="term" value="F:ATP binding"/>
    <property type="evidence" value="ECO:0007669"/>
    <property type="project" value="UniProtKB-UniRule"/>
</dbReference>
<comment type="similarity">
    <text evidence="10">Belongs to the class-II aminoacyl-tRNA synthetase family. ProS type 1 subfamily.</text>
</comment>
<dbReference type="Proteomes" id="UP000823614">
    <property type="component" value="Unassembled WGS sequence"/>
</dbReference>
<dbReference type="InterPro" id="IPR050062">
    <property type="entry name" value="Pro-tRNA_synthetase"/>
</dbReference>
<comment type="caution">
    <text evidence="12">The sequence shown here is derived from an EMBL/GenBank/DDBJ whole genome shotgun (WGS) entry which is preliminary data.</text>
</comment>
<keyword evidence="5 10" id="KW-0547">Nucleotide-binding</keyword>
<dbReference type="Pfam" id="PF00587">
    <property type="entry name" value="tRNA-synt_2b"/>
    <property type="match status" value="1"/>
</dbReference>
<comment type="catalytic activity">
    <reaction evidence="9 10">
        <text>tRNA(Pro) + L-proline + ATP = L-prolyl-tRNA(Pro) + AMP + diphosphate</text>
        <dbReference type="Rhea" id="RHEA:14305"/>
        <dbReference type="Rhea" id="RHEA-COMP:9700"/>
        <dbReference type="Rhea" id="RHEA-COMP:9702"/>
        <dbReference type="ChEBI" id="CHEBI:30616"/>
        <dbReference type="ChEBI" id="CHEBI:33019"/>
        <dbReference type="ChEBI" id="CHEBI:60039"/>
        <dbReference type="ChEBI" id="CHEBI:78442"/>
        <dbReference type="ChEBI" id="CHEBI:78532"/>
        <dbReference type="ChEBI" id="CHEBI:456215"/>
        <dbReference type="EC" id="6.1.1.15"/>
    </reaction>
</comment>
<dbReference type="PROSITE" id="PS50862">
    <property type="entry name" value="AA_TRNA_LIGASE_II"/>
    <property type="match status" value="1"/>
</dbReference>
<dbReference type="InterPro" id="IPR033730">
    <property type="entry name" value="ProRS_core_prok"/>
</dbReference>
<dbReference type="InterPro" id="IPR007214">
    <property type="entry name" value="YbaK/aa-tRNA-synth-assoc-dom"/>
</dbReference>
<dbReference type="HAMAP" id="MF_01569">
    <property type="entry name" value="Pro_tRNA_synth_type1"/>
    <property type="match status" value="1"/>
</dbReference>
<dbReference type="AlphaFoldDB" id="A0A9D9H5B9"/>
<dbReference type="InterPro" id="IPR044140">
    <property type="entry name" value="ProRS_anticodon_short"/>
</dbReference>
<evidence type="ECO:0000256" key="1">
    <source>
        <dbReference type="ARBA" id="ARBA00004496"/>
    </source>
</evidence>
<keyword evidence="4 10" id="KW-0436">Ligase</keyword>
<reference evidence="12" key="2">
    <citation type="journal article" date="2021" name="PeerJ">
        <title>Extensive microbial diversity within the chicken gut microbiome revealed by metagenomics and culture.</title>
        <authorList>
            <person name="Gilroy R."/>
            <person name="Ravi A."/>
            <person name="Getino M."/>
            <person name="Pursley I."/>
            <person name="Horton D.L."/>
            <person name="Alikhan N.F."/>
            <person name="Baker D."/>
            <person name="Gharbi K."/>
            <person name="Hall N."/>
            <person name="Watson M."/>
            <person name="Adriaenssens E.M."/>
            <person name="Foster-Nyarko E."/>
            <person name="Jarju S."/>
            <person name="Secka A."/>
            <person name="Antonio M."/>
            <person name="Oren A."/>
            <person name="Chaudhuri R.R."/>
            <person name="La Ragione R."/>
            <person name="Hildebrand F."/>
            <person name="Pallen M.J."/>
        </authorList>
    </citation>
    <scope>NUCLEOTIDE SEQUENCE</scope>
    <source>
        <strain evidence="12">C6-149</strain>
    </source>
</reference>
<feature type="domain" description="Aminoacyl-transfer RNA synthetases class-II family profile" evidence="11">
    <location>
        <begin position="33"/>
        <end position="465"/>
    </location>
</feature>
<evidence type="ECO:0000313" key="12">
    <source>
        <dbReference type="EMBL" id="MBO8441630.1"/>
    </source>
</evidence>
<evidence type="ECO:0000256" key="4">
    <source>
        <dbReference type="ARBA" id="ARBA00022598"/>
    </source>
</evidence>
<comment type="subcellular location">
    <subcellularLocation>
        <location evidence="1 10">Cytoplasm</location>
    </subcellularLocation>
</comment>
<dbReference type="InterPro" id="IPR002316">
    <property type="entry name" value="Pro-tRNA-ligase_IIa"/>
</dbReference>
<keyword evidence="6 10" id="KW-0067">ATP-binding</keyword>
<reference evidence="12" key="1">
    <citation type="submission" date="2020-10" db="EMBL/GenBank/DDBJ databases">
        <authorList>
            <person name="Gilroy R."/>
        </authorList>
    </citation>
    <scope>NUCLEOTIDE SEQUENCE</scope>
    <source>
        <strain evidence="12">C6-149</strain>
    </source>
</reference>
<dbReference type="CDD" id="cd00779">
    <property type="entry name" value="ProRS_core_prok"/>
    <property type="match status" value="1"/>
</dbReference>
<dbReference type="Gene3D" id="3.40.50.800">
    <property type="entry name" value="Anticodon-binding domain"/>
    <property type="match status" value="1"/>
</dbReference>
<dbReference type="Pfam" id="PF04073">
    <property type="entry name" value="tRNA_edit"/>
    <property type="match status" value="1"/>
</dbReference>
<dbReference type="PANTHER" id="PTHR42753">
    <property type="entry name" value="MITOCHONDRIAL RIBOSOME PROTEIN L39/PROLYL-TRNA LIGASE FAMILY MEMBER"/>
    <property type="match status" value="1"/>
</dbReference>
<dbReference type="GO" id="GO:0004827">
    <property type="term" value="F:proline-tRNA ligase activity"/>
    <property type="evidence" value="ECO:0007669"/>
    <property type="project" value="UniProtKB-UniRule"/>
</dbReference>
<dbReference type="NCBIfam" id="NF006625">
    <property type="entry name" value="PRK09194.1"/>
    <property type="match status" value="1"/>
</dbReference>
<keyword evidence="8 10" id="KW-0030">Aminoacyl-tRNA synthetase</keyword>
<keyword evidence="7 10" id="KW-0648">Protein biosynthesis</keyword>